<organism evidence="1 2">
    <name type="scientific">Bacillus songklensis</name>
    <dbReference type="NCBI Taxonomy" id="1069116"/>
    <lineage>
        <taxon>Bacteria</taxon>
        <taxon>Bacillati</taxon>
        <taxon>Bacillota</taxon>
        <taxon>Bacilli</taxon>
        <taxon>Bacillales</taxon>
        <taxon>Bacillaceae</taxon>
        <taxon>Bacillus</taxon>
    </lineage>
</organism>
<evidence type="ECO:0000313" key="1">
    <source>
        <dbReference type="EMBL" id="MFC3885511.1"/>
    </source>
</evidence>
<accession>A0ABV8B7Z3</accession>
<name>A0ABV8B7Z3_9BACI</name>
<keyword evidence="2" id="KW-1185">Reference proteome</keyword>
<comment type="caution">
    <text evidence="1">The sequence shown here is derived from an EMBL/GenBank/DDBJ whole genome shotgun (WGS) entry which is preliminary data.</text>
</comment>
<reference evidence="2" key="1">
    <citation type="journal article" date="2019" name="Int. J. Syst. Evol. Microbiol.">
        <title>The Global Catalogue of Microorganisms (GCM) 10K type strain sequencing project: providing services to taxonomists for standard genome sequencing and annotation.</title>
        <authorList>
            <consortium name="The Broad Institute Genomics Platform"/>
            <consortium name="The Broad Institute Genome Sequencing Center for Infectious Disease"/>
            <person name="Wu L."/>
            <person name="Ma J."/>
        </authorList>
    </citation>
    <scope>NUCLEOTIDE SEQUENCE [LARGE SCALE GENOMIC DNA]</scope>
    <source>
        <strain evidence="2">CCUG 61889</strain>
    </source>
</reference>
<proteinExistence type="predicted"/>
<dbReference type="Proteomes" id="UP001595752">
    <property type="component" value="Unassembled WGS sequence"/>
</dbReference>
<evidence type="ECO:0000313" key="2">
    <source>
        <dbReference type="Proteomes" id="UP001595752"/>
    </source>
</evidence>
<gene>
    <name evidence="1" type="ORF">ACFOU2_19355</name>
</gene>
<protein>
    <submittedName>
        <fullName evidence="1">Uncharacterized protein</fullName>
    </submittedName>
</protein>
<dbReference type="RefSeq" id="WP_377917928.1">
    <property type="nucleotide sequence ID" value="NZ_JBHRZT010000072.1"/>
</dbReference>
<sequence>MNDLLGRTEVPEKKQYYDLLDEDLVGILEKLKEICVEQQEWLRKAREIVKREGRNKKSLLSDQFSTDFLKFLVGHIYPFLLFAFSYPKPACFLE</sequence>
<dbReference type="EMBL" id="JBHRZT010000072">
    <property type="protein sequence ID" value="MFC3885511.1"/>
    <property type="molecule type" value="Genomic_DNA"/>
</dbReference>